<dbReference type="GO" id="GO:0004084">
    <property type="term" value="F:branched-chain-amino-acid transaminase activity"/>
    <property type="evidence" value="ECO:0007669"/>
    <property type="project" value="UniProtKB-EC"/>
</dbReference>
<comment type="cofactor">
    <cofactor evidence="1 10">
        <name>pyridoxal 5'-phosphate</name>
        <dbReference type="ChEBI" id="CHEBI:597326"/>
    </cofactor>
</comment>
<evidence type="ECO:0000313" key="14">
    <source>
        <dbReference type="WBParaSite" id="Pan_g15290.t1"/>
    </source>
</evidence>
<evidence type="ECO:0000313" key="13">
    <source>
        <dbReference type="Proteomes" id="UP000492821"/>
    </source>
</evidence>
<feature type="chain" id="PRO_5029002408" description="Branched-chain-amino-acid aminotransferase" evidence="12">
    <location>
        <begin position="23"/>
        <end position="400"/>
    </location>
</feature>
<reference evidence="13" key="1">
    <citation type="journal article" date="2013" name="Genetics">
        <title>The draft genome and transcriptome of Panagrellus redivivus are shaped by the harsh demands of a free-living lifestyle.</title>
        <authorList>
            <person name="Srinivasan J."/>
            <person name="Dillman A.R."/>
            <person name="Macchietto M.G."/>
            <person name="Heikkinen L."/>
            <person name="Lakso M."/>
            <person name="Fracchia K.M."/>
            <person name="Antoshechkin I."/>
            <person name="Mortazavi A."/>
            <person name="Wong G."/>
            <person name="Sternberg P.W."/>
        </authorList>
    </citation>
    <scope>NUCLEOTIDE SEQUENCE [LARGE SCALE GENOMIC DNA]</scope>
    <source>
        <strain evidence="13">MT8872</strain>
    </source>
</reference>
<evidence type="ECO:0000256" key="10">
    <source>
        <dbReference type="RuleBase" id="RU004516"/>
    </source>
</evidence>
<proteinExistence type="inferred from homology"/>
<dbReference type="InterPro" id="IPR005786">
    <property type="entry name" value="B_amino_transII"/>
</dbReference>
<dbReference type="PANTHER" id="PTHR11825">
    <property type="entry name" value="SUBGROUP IIII AMINOTRANSFERASE"/>
    <property type="match status" value="1"/>
</dbReference>
<dbReference type="GO" id="GO:0008652">
    <property type="term" value="P:amino acid biosynthetic process"/>
    <property type="evidence" value="ECO:0007669"/>
    <property type="project" value="UniProtKB-KW"/>
</dbReference>
<protein>
    <recommendedName>
        <fullName evidence="11">Branched-chain-amino-acid aminotransferase</fullName>
        <ecNumber evidence="11">2.6.1.42</ecNumber>
    </recommendedName>
</protein>
<comment type="similarity">
    <text evidence="2 9">Belongs to the class-IV pyridoxal-phosphate-dependent aminotransferase family.</text>
</comment>
<evidence type="ECO:0000256" key="5">
    <source>
        <dbReference type="ARBA" id="ARBA00022679"/>
    </source>
</evidence>
<dbReference type="InterPro" id="IPR018300">
    <property type="entry name" value="Aminotrans_IV_CS"/>
</dbReference>
<dbReference type="PANTHER" id="PTHR11825:SF44">
    <property type="entry name" value="BRANCHED-CHAIN-AMINO-ACID AMINOTRANSFERASE"/>
    <property type="match status" value="1"/>
</dbReference>
<dbReference type="Pfam" id="PF01063">
    <property type="entry name" value="Aminotran_4"/>
    <property type="match status" value="1"/>
</dbReference>
<evidence type="ECO:0000256" key="3">
    <source>
        <dbReference type="ARBA" id="ARBA00022576"/>
    </source>
</evidence>
<feature type="modified residue" description="N6-(pyridoxal phosphate)lysine" evidence="8">
    <location>
        <position position="227"/>
    </location>
</feature>
<dbReference type="AlphaFoldDB" id="A0A7E4V138"/>
<keyword evidence="5 11" id="KW-0808">Transferase</keyword>
<dbReference type="Gene3D" id="3.30.470.10">
    <property type="match status" value="1"/>
</dbReference>
<dbReference type="SUPFAM" id="SSF56752">
    <property type="entry name" value="D-aminoacid aminotransferase-like PLP-dependent enzymes"/>
    <property type="match status" value="1"/>
</dbReference>
<keyword evidence="6 10" id="KW-0663">Pyridoxal phosphate</keyword>
<dbReference type="PIRSF" id="PIRSF006468">
    <property type="entry name" value="BCAT1"/>
    <property type="match status" value="1"/>
</dbReference>
<evidence type="ECO:0000256" key="4">
    <source>
        <dbReference type="ARBA" id="ARBA00022605"/>
    </source>
</evidence>
<dbReference type="GO" id="GO:0009082">
    <property type="term" value="P:branched-chain amino acid biosynthetic process"/>
    <property type="evidence" value="ECO:0007669"/>
    <property type="project" value="UniProtKB-KW"/>
</dbReference>
<keyword evidence="12" id="KW-0732">Signal</keyword>
<sequence length="400" mass="44382">MFANHALSILVACGIFIHGSDANNRRNVTKGSFDKLVINEHPNPLRHPSERAKFGEVFTDHMLEYDWTNETGWSSGTIKPFGPLQIHPAAKVLHYAIETFDGFKAYRGDDGKVRIFRLKDHLERFLKDAKRVLLPEFCVDALAKAITKLVELDKSWVPSGDLSALYIRPAMIATDPRIDIIPPNAAKLFVIMTPEPAEFLTHHKEIKCLYADAQYVRAFPGGVGAYKLGANYAPALYVTKKANELGCEEVLWIHGAKQDITEIGTQNFFAIFASKEPGKVELATPPASSGLILAGMVRDTVLKLARDFDDVIVHEKYIDMEIIHATSDAGVLLGAFGTGTALMMTPIRGIKFRDIDGNLEDIAIPHDSSEKGLFNRLKKALLDVQYGRNANHSEWITLVS</sequence>
<evidence type="ECO:0000256" key="7">
    <source>
        <dbReference type="ARBA" id="ARBA00023304"/>
    </source>
</evidence>
<evidence type="ECO:0000256" key="11">
    <source>
        <dbReference type="RuleBase" id="RU004517"/>
    </source>
</evidence>
<evidence type="ECO:0000256" key="9">
    <source>
        <dbReference type="RuleBase" id="RU004106"/>
    </source>
</evidence>
<evidence type="ECO:0000256" key="12">
    <source>
        <dbReference type="SAM" id="SignalP"/>
    </source>
</evidence>
<comment type="catalytic activity">
    <reaction evidence="11">
        <text>L-leucine + 2-oxoglutarate = 4-methyl-2-oxopentanoate + L-glutamate</text>
        <dbReference type="Rhea" id="RHEA:18321"/>
        <dbReference type="ChEBI" id="CHEBI:16810"/>
        <dbReference type="ChEBI" id="CHEBI:17865"/>
        <dbReference type="ChEBI" id="CHEBI:29985"/>
        <dbReference type="ChEBI" id="CHEBI:57427"/>
        <dbReference type="EC" id="2.6.1.42"/>
    </reaction>
</comment>
<keyword evidence="4 11" id="KW-0028">Amino-acid biosynthesis</keyword>
<keyword evidence="3 11" id="KW-0032">Aminotransferase</keyword>
<dbReference type="PROSITE" id="PS00770">
    <property type="entry name" value="AA_TRANSFER_CLASS_4"/>
    <property type="match status" value="1"/>
</dbReference>
<accession>A0A7E4V138</accession>
<dbReference type="InterPro" id="IPR043132">
    <property type="entry name" value="BCAT-like_C"/>
</dbReference>
<evidence type="ECO:0000256" key="1">
    <source>
        <dbReference type="ARBA" id="ARBA00001933"/>
    </source>
</evidence>
<keyword evidence="13" id="KW-1185">Reference proteome</keyword>
<evidence type="ECO:0000256" key="2">
    <source>
        <dbReference type="ARBA" id="ARBA00009320"/>
    </source>
</evidence>
<dbReference type="InterPro" id="IPR001544">
    <property type="entry name" value="Aminotrans_IV"/>
</dbReference>
<reference evidence="14" key="2">
    <citation type="submission" date="2020-10" db="UniProtKB">
        <authorList>
            <consortium name="WormBaseParasite"/>
        </authorList>
    </citation>
    <scope>IDENTIFICATION</scope>
</reference>
<comment type="catalytic activity">
    <reaction evidence="11">
        <text>L-isoleucine + 2-oxoglutarate = (S)-3-methyl-2-oxopentanoate + L-glutamate</text>
        <dbReference type="Rhea" id="RHEA:24801"/>
        <dbReference type="ChEBI" id="CHEBI:16810"/>
        <dbReference type="ChEBI" id="CHEBI:29985"/>
        <dbReference type="ChEBI" id="CHEBI:35146"/>
        <dbReference type="ChEBI" id="CHEBI:58045"/>
        <dbReference type="EC" id="2.6.1.42"/>
    </reaction>
</comment>
<dbReference type="Proteomes" id="UP000492821">
    <property type="component" value="Unassembled WGS sequence"/>
</dbReference>
<dbReference type="InterPro" id="IPR043131">
    <property type="entry name" value="BCAT-like_N"/>
</dbReference>
<evidence type="ECO:0000256" key="8">
    <source>
        <dbReference type="PIRSR" id="PIRSR006468-1"/>
    </source>
</evidence>
<feature type="signal peptide" evidence="12">
    <location>
        <begin position="1"/>
        <end position="22"/>
    </location>
</feature>
<dbReference type="Gene3D" id="3.20.10.10">
    <property type="entry name" value="D-amino Acid Aminotransferase, subunit A, domain 2"/>
    <property type="match status" value="1"/>
</dbReference>
<comment type="catalytic activity">
    <reaction evidence="11">
        <text>L-valine + 2-oxoglutarate = 3-methyl-2-oxobutanoate + L-glutamate</text>
        <dbReference type="Rhea" id="RHEA:24813"/>
        <dbReference type="ChEBI" id="CHEBI:11851"/>
        <dbReference type="ChEBI" id="CHEBI:16810"/>
        <dbReference type="ChEBI" id="CHEBI:29985"/>
        <dbReference type="ChEBI" id="CHEBI:57762"/>
        <dbReference type="EC" id="2.6.1.42"/>
    </reaction>
</comment>
<dbReference type="EC" id="2.6.1.42" evidence="11"/>
<keyword evidence="7 11" id="KW-0100">Branched-chain amino acid biosynthesis</keyword>
<dbReference type="WBParaSite" id="Pan_g15290.t1">
    <property type="protein sequence ID" value="Pan_g15290.t1"/>
    <property type="gene ID" value="Pan_g15290"/>
</dbReference>
<name>A0A7E4V138_PANRE</name>
<organism evidence="13 14">
    <name type="scientific">Panagrellus redivivus</name>
    <name type="common">Microworm</name>
    <dbReference type="NCBI Taxonomy" id="6233"/>
    <lineage>
        <taxon>Eukaryota</taxon>
        <taxon>Metazoa</taxon>
        <taxon>Ecdysozoa</taxon>
        <taxon>Nematoda</taxon>
        <taxon>Chromadorea</taxon>
        <taxon>Rhabditida</taxon>
        <taxon>Tylenchina</taxon>
        <taxon>Panagrolaimomorpha</taxon>
        <taxon>Panagrolaimoidea</taxon>
        <taxon>Panagrolaimidae</taxon>
        <taxon>Panagrellus</taxon>
    </lineage>
</organism>
<evidence type="ECO:0000256" key="6">
    <source>
        <dbReference type="ARBA" id="ARBA00022898"/>
    </source>
</evidence>
<dbReference type="InterPro" id="IPR036038">
    <property type="entry name" value="Aminotransferase-like"/>
</dbReference>